<dbReference type="Pfam" id="PF14559">
    <property type="entry name" value="TPR_19"/>
    <property type="match status" value="1"/>
</dbReference>
<comment type="similarity">
    <text evidence="3">Belongs to the peroxisomal targeting signal receptor family.</text>
</comment>
<dbReference type="SMART" id="SM00028">
    <property type="entry name" value="TPR"/>
    <property type="match status" value="4"/>
</dbReference>
<evidence type="ECO:0008006" key="12">
    <source>
        <dbReference type="Google" id="ProtNLM"/>
    </source>
</evidence>
<proteinExistence type="inferred from homology"/>
<dbReference type="InterPro" id="IPR011990">
    <property type="entry name" value="TPR-like_helical_dom_sf"/>
</dbReference>
<comment type="subcellular location">
    <subcellularLocation>
        <location evidence="2">Cytoplasm</location>
    </subcellularLocation>
    <subcellularLocation>
        <location evidence="1">Peroxisome</location>
    </subcellularLocation>
</comment>
<dbReference type="Proteomes" id="UP000807353">
    <property type="component" value="Unassembled WGS sequence"/>
</dbReference>
<evidence type="ECO:0000256" key="6">
    <source>
        <dbReference type="ARBA" id="ARBA00022803"/>
    </source>
</evidence>
<evidence type="ECO:0000256" key="4">
    <source>
        <dbReference type="ARBA" id="ARBA00022490"/>
    </source>
</evidence>
<evidence type="ECO:0000256" key="2">
    <source>
        <dbReference type="ARBA" id="ARBA00004496"/>
    </source>
</evidence>
<dbReference type="GO" id="GO:0016560">
    <property type="term" value="P:protein import into peroxisome matrix, docking"/>
    <property type="evidence" value="ECO:0007669"/>
    <property type="project" value="TreeGrafter"/>
</dbReference>
<sequence>MALPMLVGGSDCGPSNPLQGLSKQFDQDRGAQQDHFGAGRAGSSRETFRTQQAVALDSDAARFFSAPTDSSPAFNPRTYDVSALRAALPAAIQSPIQPPPATVSAGWASDFMQQRPIHTPPLPLENAGGRSMYHGDDVLDPQIHQKSMMGYEARTQWSTRLVGQVIAPMPSLVRASPIHVQTPVVTNQVSWDKEFSAQELRVAVPSSASLDDIQQNQQILHERPAEGDELAKTAGLLLENVKDEQNPKFQNSEFMGLMKQLRDGRVIVEGNQMVENIGQSTSTTTQLETGAGSPLARSRNVHYDVTQPSTAPVFVRGTLANVNPIYQEGDEEGVILRDDNDAYFRQDNADYTRYWNESTRQIPTGTTAQLPEWEKLQSDWDNFEATSIGIKPVHTYHFQENNPYLVGDSSTTQHHLIHQGARRSMFEVSIPIHQSSVTLSFVTQNILELEAAVQHDMNNASAWFQLGVKQQENERENKAIQALQRARELDPTHLATWLALAVSHTNENNRLGTYDAIKEWVSRNSNYEAAVTNFNSQTPDHPDASITERYTRLIQCLITMARSNVSGEIDADIQIALAVLLNSNEEYEKAQDCFRTALAVRPEDWLLYNRVGATMANSGNAGNALQYYHRALELNPGYIRARFNLGISCINLRRYDEAAQHILDALVLQGNDGVQDSDSLDEIRGVQSSALWASLKTTCLHMQRVDLAALCDREDLEGRSYATEISRPVHLSLLTAFRNQFHN</sequence>
<dbReference type="PROSITE" id="PS50005">
    <property type="entry name" value="TPR"/>
    <property type="match status" value="3"/>
</dbReference>
<keyword evidence="4" id="KW-0963">Cytoplasm</keyword>
<dbReference type="InterPro" id="IPR019734">
    <property type="entry name" value="TPR_rpt"/>
</dbReference>
<dbReference type="OrthoDB" id="10006023at2759"/>
<protein>
    <recommendedName>
        <fullName evidence="12">Peroxisomal targeting signal 1 receptor</fullName>
    </recommendedName>
</protein>
<reference evidence="10" key="1">
    <citation type="submission" date="2020-11" db="EMBL/GenBank/DDBJ databases">
        <authorList>
            <consortium name="DOE Joint Genome Institute"/>
            <person name="Ahrendt S."/>
            <person name="Riley R."/>
            <person name="Andreopoulos W."/>
            <person name="Labutti K."/>
            <person name="Pangilinan J."/>
            <person name="Ruiz-Duenas F.J."/>
            <person name="Barrasa J.M."/>
            <person name="Sanchez-Garcia M."/>
            <person name="Camarero S."/>
            <person name="Miyauchi S."/>
            <person name="Serrano A."/>
            <person name="Linde D."/>
            <person name="Babiker R."/>
            <person name="Drula E."/>
            <person name="Ayuso-Fernandez I."/>
            <person name="Pacheco R."/>
            <person name="Padilla G."/>
            <person name="Ferreira P."/>
            <person name="Barriuso J."/>
            <person name="Kellner H."/>
            <person name="Castanera R."/>
            <person name="Alfaro M."/>
            <person name="Ramirez L."/>
            <person name="Pisabarro A.G."/>
            <person name="Kuo A."/>
            <person name="Tritt A."/>
            <person name="Lipzen A."/>
            <person name="He G."/>
            <person name="Yan M."/>
            <person name="Ng V."/>
            <person name="Cullen D."/>
            <person name="Martin F."/>
            <person name="Rosso M.-N."/>
            <person name="Henrissat B."/>
            <person name="Hibbett D."/>
            <person name="Martinez A.T."/>
            <person name="Grigoriev I.V."/>
        </authorList>
    </citation>
    <scope>NUCLEOTIDE SEQUENCE</scope>
    <source>
        <strain evidence="10">CBS 247.69</strain>
    </source>
</reference>
<evidence type="ECO:0000313" key="11">
    <source>
        <dbReference type="Proteomes" id="UP000807353"/>
    </source>
</evidence>
<dbReference type="Gene3D" id="6.10.280.230">
    <property type="match status" value="1"/>
</dbReference>
<evidence type="ECO:0000256" key="3">
    <source>
        <dbReference type="ARBA" id="ARBA00005348"/>
    </source>
</evidence>
<dbReference type="PANTHER" id="PTHR10130:SF0">
    <property type="entry name" value="GH08708P"/>
    <property type="match status" value="1"/>
</dbReference>
<evidence type="ECO:0000256" key="1">
    <source>
        <dbReference type="ARBA" id="ARBA00004275"/>
    </source>
</evidence>
<dbReference type="PANTHER" id="PTHR10130">
    <property type="entry name" value="PEROXISOMAL TARGETING SIGNAL 1 RECEPTOR PEX5"/>
    <property type="match status" value="1"/>
</dbReference>
<accession>A0A9P5YLB8</accession>
<keyword evidence="7" id="KW-0576">Peroxisome</keyword>
<feature type="repeat" description="TPR" evidence="8">
    <location>
        <begin position="605"/>
        <end position="638"/>
    </location>
</feature>
<evidence type="ECO:0000256" key="7">
    <source>
        <dbReference type="ARBA" id="ARBA00023140"/>
    </source>
</evidence>
<name>A0A9P5YLB8_9AGAR</name>
<evidence type="ECO:0000256" key="9">
    <source>
        <dbReference type="SAM" id="MobiDB-lite"/>
    </source>
</evidence>
<feature type="region of interest" description="Disordered" evidence="9">
    <location>
        <begin position="1"/>
        <end position="48"/>
    </location>
</feature>
<keyword evidence="11" id="KW-1185">Reference proteome</keyword>
<dbReference type="SUPFAM" id="SSF48452">
    <property type="entry name" value="TPR-like"/>
    <property type="match status" value="1"/>
</dbReference>
<evidence type="ECO:0000256" key="5">
    <source>
        <dbReference type="ARBA" id="ARBA00022737"/>
    </source>
</evidence>
<dbReference type="GO" id="GO:0005052">
    <property type="term" value="F:peroxisome matrix targeting signal-1 binding"/>
    <property type="evidence" value="ECO:0007669"/>
    <property type="project" value="TreeGrafter"/>
</dbReference>
<gene>
    <name evidence="10" type="ORF">BDZ94DRAFT_1317018</name>
</gene>
<feature type="repeat" description="TPR" evidence="8">
    <location>
        <begin position="460"/>
        <end position="493"/>
    </location>
</feature>
<keyword evidence="5" id="KW-0677">Repeat</keyword>
<dbReference type="GO" id="GO:0005778">
    <property type="term" value="C:peroxisomal membrane"/>
    <property type="evidence" value="ECO:0007669"/>
    <property type="project" value="TreeGrafter"/>
</dbReference>
<evidence type="ECO:0000256" key="8">
    <source>
        <dbReference type="PROSITE-ProRule" id="PRU00339"/>
    </source>
</evidence>
<dbReference type="InterPro" id="IPR024111">
    <property type="entry name" value="PEX5/PEX5L"/>
</dbReference>
<dbReference type="GO" id="GO:0005829">
    <property type="term" value="C:cytosol"/>
    <property type="evidence" value="ECO:0007669"/>
    <property type="project" value="TreeGrafter"/>
</dbReference>
<organism evidence="10 11">
    <name type="scientific">Collybia nuda</name>
    <dbReference type="NCBI Taxonomy" id="64659"/>
    <lineage>
        <taxon>Eukaryota</taxon>
        <taxon>Fungi</taxon>
        <taxon>Dikarya</taxon>
        <taxon>Basidiomycota</taxon>
        <taxon>Agaricomycotina</taxon>
        <taxon>Agaricomycetes</taxon>
        <taxon>Agaricomycetidae</taxon>
        <taxon>Agaricales</taxon>
        <taxon>Tricholomatineae</taxon>
        <taxon>Clitocybaceae</taxon>
        <taxon>Collybia</taxon>
    </lineage>
</organism>
<dbReference type="AlphaFoldDB" id="A0A9P5YLB8"/>
<feature type="repeat" description="TPR" evidence="8">
    <location>
        <begin position="571"/>
        <end position="604"/>
    </location>
</feature>
<comment type="caution">
    <text evidence="10">The sequence shown here is derived from an EMBL/GenBank/DDBJ whole genome shotgun (WGS) entry which is preliminary data.</text>
</comment>
<keyword evidence="6 8" id="KW-0802">TPR repeat</keyword>
<dbReference type="EMBL" id="MU150229">
    <property type="protein sequence ID" value="KAF9469921.1"/>
    <property type="molecule type" value="Genomic_DNA"/>
</dbReference>
<evidence type="ECO:0000313" key="10">
    <source>
        <dbReference type="EMBL" id="KAF9469921.1"/>
    </source>
</evidence>
<dbReference type="Pfam" id="PF13181">
    <property type="entry name" value="TPR_8"/>
    <property type="match status" value="1"/>
</dbReference>
<dbReference type="Gene3D" id="1.25.40.10">
    <property type="entry name" value="Tetratricopeptide repeat domain"/>
    <property type="match status" value="1"/>
</dbReference>